<comment type="caution">
    <text evidence="1">The sequence shown here is derived from an EMBL/GenBank/DDBJ whole genome shotgun (WGS) entry which is preliminary data.</text>
</comment>
<evidence type="ECO:0000313" key="2">
    <source>
        <dbReference type="Proteomes" id="UP001212499"/>
    </source>
</evidence>
<dbReference type="Proteomes" id="UP001212499">
    <property type="component" value="Unassembled WGS sequence"/>
</dbReference>
<proteinExistence type="predicted"/>
<protein>
    <submittedName>
        <fullName evidence="1">Uncharacterized protein</fullName>
    </submittedName>
</protein>
<dbReference type="RefSeq" id="WP_271732339.1">
    <property type="nucleotide sequence ID" value="NZ_JANQDP010000090.1"/>
</dbReference>
<accession>A0ABT5AQA4</accession>
<reference evidence="1 2" key="1">
    <citation type="submission" date="2023-01" db="EMBL/GenBank/DDBJ databases">
        <title>Genomes from the Australian National Cyanobacteria Reference Collection.</title>
        <authorList>
            <person name="Willis A."/>
            <person name="Lee E.M.F."/>
        </authorList>
    </citation>
    <scope>NUCLEOTIDE SEQUENCE [LARGE SCALE GENOMIC DNA]</scope>
    <source>
        <strain evidence="1 2">CS-1033</strain>
    </source>
</reference>
<dbReference type="EMBL" id="JAQMUH010000088">
    <property type="protein sequence ID" value="MDB9539456.1"/>
    <property type="molecule type" value="Genomic_DNA"/>
</dbReference>
<gene>
    <name evidence="1" type="ORF">PN457_07250</name>
</gene>
<keyword evidence="2" id="KW-1185">Reference proteome</keyword>
<dbReference type="Gene3D" id="3.40.50.970">
    <property type="match status" value="1"/>
</dbReference>
<sequence length="55" mass="6531">MRSPTQSVEASMYQENRFKMLTKSHPLAKQLLDQAQGEVNARWQIYQIWLSLKSY</sequence>
<name>A0ABT5AQA4_9CYAN</name>
<organism evidence="1 2">
    <name type="scientific">Anabaenopsis arnoldii</name>
    <dbReference type="NCBI Taxonomy" id="2152938"/>
    <lineage>
        <taxon>Bacteria</taxon>
        <taxon>Bacillati</taxon>
        <taxon>Cyanobacteriota</taxon>
        <taxon>Cyanophyceae</taxon>
        <taxon>Nostocales</taxon>
        <taxon>Nodulariaceae</taxon>
        <taxon>Anabaenopsis</taxon>
    </lineage>
</organism>
<evidence type="ECO:0000313" key="1">
    <source>
        <dbReference type="EMBL" id="MDB9539456.1"/>
    </source>
</evidence>